<proteinExistence type="predicted"/>
<protein>
    <submittedName>
        <fullName evidence="2">Uncharacterized protein</fullName>
    </submittedName>
</protein>
<comment type="caution">
    <text evidence="2">The sequence shown here is derived from an EMBL/GenBank/DDBJ whole genome shotgun (WGS) entry which is preliminary data.</text>
</comment>
<reference evidence="2 3" key="1">
    <citation type="journal article" date="2016" name="Nat. Commun.">
        <title>Thousands of microbial genomes shed light on interconnected biogeochemical processes in an aquifer system.</title>
        <authorList>
            <person name="Anantharaman K."/>
            <person name="Brown C.T."/>
            <person name="Hug L.A."/>
            <person name="Sharon I."/>
            <person name="Castelle C.J."/>
            <person name="Probst A.J."/>
            <person name="Thomas B.C."/>
            <person name="Singh A."/>
            <person name="Wilkins M.J."/>
            <person name="Karaoz U."/>
            <person name="Brodie E.L."/>
            <person name="Williams K.H."/>
            <person name="Hubbard S.S."/>
            <person name="Banfield J.F."/>
        </authorList>
    </citation>
    <scope>NUCLEOTIDE SEQUENCE [LARGE SCALE GENOMIC DNA]</scope>
</reference>
<evidence type="ECO:0000313" key="3">
    <source>
        <dbReference type="Proteomes" id="UP000176479"/>
    </source>
</evidence>
<accession>A0A1F6XWZ2</accession>
<keyword evidence="1" id="KW-1133">Transmembrane helix</keyword>
<dbReference type="EMBL" id="MFVK01000032">
    <property type="protein sequence ID" value="OGI98624.1"/>
    <property type="molecule type" value="Genomic_DNA"/>
</dbReference>
<evidence type="ECO:0000256" key="1">
    <source>
        <dbReference type="SAM" id="Phobius"/>
    </source>
</evidence>
<feature type="transmembrane region" description="Helical" evidence="1">
    <location>
        <begin position="12"/>
        <end position="34"/>
    </location>
</feature>
<name>A0A1F6XWZ2_9BACT</name>
<dbReference type="AlphaFoldDB" id="A0A1F6XWZ2"/>
<keyword evidence="1" id="KW-0472">Membrane</keyword>
<keyword evidence="1" id="KW-0812">Transmembrane</keyword>
<evidence type="ECO:0000313" key="2">
    <source>
        <dbReference type="EMBL" id="OGI98624.1"/>
    </source>
</evidence>
<organism evidence="2 3">
    <name type="scientific">Candidatus Nomurabacteria bacterium RIFCSPLOWO2_02_FULL_40_10</name>
    <dbReference type="NCBI Taxonomy" id="1801786"/>
    <lineage>
        <taxon>Bacteria</taxon>
        <taxon>Candidatus Nomuraibacteriota</taxon>
    </lineage>
</organism>
<dbReference type="Proteomes" id="UP000176479">
    <property type="component" value="Unassembled WGS sequence"/>
</dbReference>
<gene>
    <name evidence="2" type="ORF">A3H53_01245</name>
</gene>
<sequence>MAKRRFISFKEFQWIVFFTILILAFIYFFVLGFIKNCVFGWPIRWDARTCWNEQIKPASEKSAEKAVDFFPQ</sequence>